<proteinExistence type="predicted"/>
<evidence type="ECO:0000313" key="4">
    <source>
        <dbReference type="Proteomes" id="UP001614394"/>
    </source>
</evidence>
<comment type="caution">
    <text evidence="3">The sequence shown here is derived from an EMBL/GenBank/DDBJ whole genome shotgun (WGS) entry which is preliminary data.</text>
</comment>
<gene>
    <name evidence="3" type="ORF">ACIGXA_33255</name>
</gene>
<accession>A0ABW8CJ33</accession>
<evidence type="ECO:0000256" key="1">
    <source>
        <dbReference type="SAM" id="MobiDB-lite"/>
    </source>
</evidence>
<sequence>MTVDLNTSTTGSTQGISTTGTTGTDFRQLGTGLFEDWTDMWNGDFPLADRILTPGFRIHFGNAIPQVDTDALRGPGGLVPFVAAHREAKPGLVYRMHGAALVDLAATADGGPAGQVCCRWSATRPDPDGAGVISVSGIDILAVSDGLITDVWSVGGSRRFGTDA</sequence>
<dbReference type="SUPFAM" id="SSF54427">
    <property type="entry name" value="NTF2-like"/>
    <property type="match status" value="1"/>
</dbReference>
<protein>
    <submittedName>
        <fullName evidence="3">Nuclear transport factor 2 family protein</fullName>
    </submittedName>
</protein>
<name>A0ABW8CJ33_9ACTN</name>
<feature type="compositionally biased region" description="Low complexity" evidence="1">
    <location>
        <begin position="7"/>
        <end position="22"/>
    </location>
</feature>
<dbReference type="Proteomes" id="UP001614394">
    <property type="component" value="Unassembled WGS sequence"/>
</dbReference>
<dbReference type="InterPro" id="IPR032710">
    <property type="entry name" value="NTF2-like_dom_sf"/>
</dbReference>
<dbReference type="RefSeq" id="WP_399656077.1">
    <property type="nucleotide sequence ID" value="NZ_JBITYG010000012.1"/>
</dbReference>
<keyword evidence="4" id="KW-1185">Reference proteome</keyword>
<evidence type="ECO:0000259" key="2">
    <source>
        <dbReference type="Pfam" id="PF12680"/>
    </source>
</evidence>
<evidence type="ECO:0000313" key="3">
    <source>
        <dbReference type="EMBL" id="MFI9105391.1"/>
    </source>
</evidence>
<dbReference type="InterPro" id="IPR037401">
    <property type="entry name" value="SnoaL-like"/>
</dbReference>
<dbReference type="Pfam" id="PF12680">
    <property type="entry name" value="SnoaL_2"/>
    <property type="match status" value="1"/>
</dbReference>
<dbReference type="Gene3D" id="3.10.450.50">
    <property type="match status" value="1"/>
</dbReference>
<feature type="domain" description="SnoaL-like" evidence="2">
    <location>
        <begin position="36"/>
        <end position="150"/>
    </location>
</feature>
<dbReference type="EMBL" id="JBITYG010000012">
    <property type="protein sequence ID" value="MFI9105391.1"/>
    <property type="molecule type" value="Genomic_DNA"/>
</dbReference>
<feature type="region of interest" description="Disordered" evidence="1">
    <location>
        <begin position="1"/>
        <end position="22"/>
    </location>
</feature>
<reference evidence="3 4" key="1">
    <citation type="submission" date="2024-10" db="EMBL/GenBank/DDBJ databases">
        <title>The Natural Products Discovery Center: Release of the First 8490 Sequenced Strains for Exploring Actinobacteria Biosynthetic Diversity.</title>
        <authorList>
            <person name="Kalkreuter E."/>
            <person name="Kautsar S.A."/>
            <person name="Yang D."/>
            <person name="Bader C.D."/>
            <person name="Teijaro C.N."/>
            <person name="Fluegel L."/>
            <person name="Davis C.M."/>
            <person name="Simpson J.R."/>
            <person name="Lauterbach L."/>
            <person name="Steele A.D."/>
            <person name="Gui C."/>
            <person name="Meng S."/>
            <person name="Li G."/>
            <person name="Viehrig K."/>
            <person name="Ye F."/>
            <person name="Su P."/>
            <person name="Kiefer A.F."/>
            <person name="Nichols A."/>
            <person name="Cepeda A.J."/>
            <person name="Yan W."/>
            <person name="Fan B."/>
            <person name="Jiang Y."/>
            <person name="Adhikari A."/>
            <person name="Zheng C.-J."/>
            <person name="Schuster L."/>
            <person name="Cowan T.M."/>
            <person name="Smanski M.J."/>
            <person name="Chevrette M.G."/>
            <person name="De Carvalho L.P.S."/>
            <person name="Shen B."/>
        </authorList>
    </citation>
    <scope>NUCLEOTIDE SEQUENCE [LARGE SCALE GENOMIC DNA]</scope>
    <source>
        <strain evidence="3 4">NPDC053399</strain>
    </source>
</reference>
<organism evidence="3 4">
    <name type="scientific">Streptomyces fildesensis</name>
    <dbReference type="NCBI Taxonomy" id="375757"/>
    <lineage>
        <taxon>Bacteria</taxon>
        <taxon>Bacillati</taxon>
        <taxon>Actinomycetota</taxon>
        <taxon>Actinomycetes</taxon>
        <taxon>Kitasatosporales</taxon>
        <taxon>Streptomycetaceae</taxon>
        <taxon>Streptomyces</taxon>
    </lineage>
</organism>